<keyword evidence="2" id="KW-0472">Membrane</keyword>
<keyword evidence="2" id="KW-1133">Transmembrane helix</keyword>
<comment type="caution">
    <text evidence="3">The sequence shown here is derived from an EMBL/GenBank/DDBJ whole genome shotgun (WGS) entry which is preliminary data.</text>
</comment>
<gene>
    <name evidence="3" type="ORF">Fcan01_09644</name>
</gene>
<evidence type="ECO:0000256" key="1">
    <source>
        <dbReference type="SAM" id="MobiDB-lite"/>
    </source>
</evidence>
<feature type="compositionally biased region" description="Basic and acidic residues" evidence="1">
    <location>
        <begin position="193"/>
        <end position="208"/>
    </location>
</feature>
<accession>A0A226EDR7</accession>
<keyword evidence="4" id="KW-1185">Reference proteome</keyword>
<name>A0A226EDR7_FOLCA</name>
<protein>
    <submittedName>
        <fullName evidence="3">Uncharacterized protein</fullName>
    </submittedName>
</protein>
<reference evidence="3 4" key="1">
    <citation type="submission" date="2015-12" db="EMBL/GenBank/DDBJ databases">
        <title>The genome of Folsomia candida.</title>
        <authorList>
            <person name="Faddeeva A."/>
            <person name="Derks M.F."/>
            <person name="Anvar Y."/>
            <person name="Smit S."/>
            <person name="Van Straalen N."/>
            <person name="Roelofs D."/>
        </authorList>
    </citation>
    <scope>NUCLEOTIDE SEQUENCE [LARGE SCALE GENOMIC DNA]</scope>
    <source>
        <strain evidence="3 4">VU population</strain>
        <tissue evidence="3">Whole body</tissue>
    </source>
</reference>
<dbReference type="Proteomes" id="UP000198287">
    <property type="component" value="Unassembled WGS sequence"/>
</dbReference>
<proteinExistence type="predicted"/>
<evidence type="ECO:0000256" key="2">
    <source>
        <dbReference type="SAM" id="Phobius"/>
    </source>
</evidence>
<keyword evidence="2" id="KW-0812">Transmembrane</keyword>
<evidence type="ECO:0000313" key="4">
    <source>
        <dbReference type="Proteomes" id="UP000198287"/>
    </source>
</evidence>
<sequence length="218" mass="24850">MLYGFPPSPETQLFTTIIFCLCMLGILYLLFICLRGHKRVWRATKLKMSGWYLIIRDTFPKVLKTHEEQGQEENLTQLQKDNIILSLQGHLKIPPLIARDSATAVQFAPDARDSVLSGASRTSSLTSMMSITSLDQQSQADGIDKAAAPPAPTNWTDLVYEQIISKRLAAIVDKNRKMRANILRRASMHDTSIEHEKRYEQEHKKTVDEESMFTLKKE</sequence>
<feature type="region of interest" description="Disordered" evidence="1">
    <location>
        <begin position="193"/>
        <end position="218"/>
    </location>
</feature>
<dbReference type="OrthoDB" id="9949093at2759"/>
<dbReference type="AlphaFoldDB" id="A0A226EDR7"/>
<evidence type="ECO:0000313" key="3">
    <source>
        <dbReference type="EMBL" id="OXA55284.1"/>
    </source>
</evidence>
<dbReference type="EMBL" id="LNIX01000004">
    <property type="protein sequence ID" value="OXA55284.1"/>
    <property type="molecule type" value="Genomic_DNA"/>
</dbReference>
<feature type="transmembrane region" description="Helical" evidence="2">
    <location>
        <begin position="12"/>
        <end position="34"/>
    </location>
</feature>
<organism evidence="3 4">
    <name type="scientific">Folsomia candida</name>
    <name type="common">Springtail</name>
    <dbReference type="NCBI Taxonomy" id="158441"/>
    <lineage>
        <taxon>Eukaryota</taxon>
        <taxon>Metazoa</taxon>
        <taxon>Ecdysozoa</taxon>
        <taxon>Arthropoda</taxon>
        <taxon>Hexapoda</taxon>
        <taxon>Collembola</taxon>
        <taxon>Entomobryomorpha</taxon>
        <taxon>Isotomoidea</taxon>
        <taxon>Isotomidae</taxon>
        <taxon>Proisotominae</taxon>
        <taxon>Folsomia</taxon>
    </lineage>
</organism>